<evidence type="ECO:0000256" key="1">
    <source>
        <dbReference type="SAM" id="SignalP"/>
    </source>
</evidence>
<reference evidence="2 3" key="1">
    <citation type="submission" date="2018-08" db="EMBL/GenBank/DDBJ databases">
        <title>Mucilaginibacter sp. MYSH2.</title>
        <authorList>
            <person name="Seo T."/>
        </authorList>
    </citation>
    <scope>NUCLEOTIDE SEQUENCE [LARGE SCALE GENOMIC DNA]</scope>
    <source>
        <strain evidence="2 3">MYSH2</strain>
    </source>
</reference>
<protein>
    <submittedName>
        <fullName evidence="2">Uncharacterized protein</fullName>
    </submittedName>
</protein>
<feature type="signal peptide" evidence="1">
    <location>
        <begin position="1"/>
        <end position="22"/>
    </location>
</feature>
<dbReference type="RefSeq" id="WP_117392340.1">
    <property type="nucleotide sequence ID" value="NZ_QWDC01000002.1"/>
</dbReference>
<gene>
    <name evidence="2" type="ORF">D0C36_14540</name>
</gene>
<organism evidence="2 3">
    <name type="scientific">Mucilaginibacter conchicola</name>
    <dbReference type="NCBI Taxonomy" id="2303333"/>
    <lineage>
        <taxon>Bacteria</taxon>
        <taxon>Pseudomonadati</taxon>
        <taxon>Bacteroidota</taxon>
        <taxon>Sphingobacteriia</taxon>
        <taxon>Sphingobacteriales</taxon>
        <taxon>Sphingobacteriaceae</taxon>
        <taxon>Mucilaginibacter</taxon>
    </lineage>
</organism>
<evidence type="ECO:0000313" key="2">
    <source>
        <dbReference type="EMBL" id="RFZ92631.1"/>
    </source>
</evidence>
<dbReference type="Proteomes" id="UP000264217">
    <property type="component" value="Unassembled WGS sequence"/>
</dbReference>
<dbReference type="OrthoDB" id="948349at2"/>
<proteinExistence type="predicted"/>
<feature type="chain" id="PRO_5016894360" evidence="1">
    <location>
        <begin position="23"/>
        <end position="283"/>
    </location>
</feature>
<sequence length="283" mass="30905">MRLPLIITLACCAILASCSKYQLNVISSTTGKEPNKQTGNYEFENDSVRISYSFYGADAPVTVNVFNKLNEPLYIDWQKSALVIGDKAISYVPDNIKLNGSISADSYTYRGNNNNSVISNPTYTNGSINATANLPKTTTFLPPHTQSTNTTLRLANGFIQVPDTAFHKIRMIENFADTVKLTKVNTALFNESNSPLAFRSYLTTYTVADGKNIPVVYEDKFYVSRTLNTGSDPRYLREFNRQRGDYFISSKASGFGKAMAVTGAVAAIGAAGAVADSQNAKSK</sequence>
<name>A0A372NUN7_9SPHI</name>
<evidence type="ECO:0000313" key="3">
    <source>
        <dbReference type="Proteomes" id="UP000264217"/>
    </source>
</evidence>
<accession>A0A372NUN7</accession>
<dbReference type="EMBL" id="QWDC01000002">
    <property type="protein sequence ID" value="RFZ92631.1"/>
    <property type="molecule type" value="Genomic_DNA"/>
</dbReference>
<dbReference type="AlphaFoldDB" id="A0A372NUN7"/>
<keyword evidence="3" id="KW-1185">Reference proteome</keyword>
<comment type="caution">
    <text evidence="2">The sequence shown here is derived from an EMBL/GenBank/DDBJ whole genome shotgun (WGS) entry which is preliminary data.</text>
</comment>
<dbReference type="PROSITE" id="PS51257">
    <property type="entry name" value="PROKAR_LIPOPROTEIN"/>
    <property type="match status" value="1"/>
</dbReference>
<keyword evidence="1" id="KW-0732">Signal</keyword>